<proteinExistence type="predicted"/>
<organism evidence="1 2">
    <name type="scientific">Leptosia nina</name>
    <dbReference type="NCBI Taxonomy" id="320188"/>
    <lineage>
        <taxon>Eukaryota</taxon>
        <taxon>Metazoa</taxon>
        <taxon>Ecdysozoa</taxon>
        <taxon>Arthropoda</taxon>
        <taxon>Hexapoda</taxon>
        <taxon>Insecta</taxon>
        <taxon>Pterygota</taxon>
        <taxon>Neoptera</taxon>
        <taxon>Endopterygota</taxon>
        <taxon>Lepidoptera</taxon>
        <taxon>Glossata</taxon>
        <taxon>Ditrysia</taxon>
        <taxon>Papilionoidea</taxon>
        <taxon>Pieridae</taxon>
        <taxon>Pierinae</taxon>
        <taxon>Leptosia</taxon>
    </lineage>
</organism>
<sequence>MVSENEVRQKQEASSALREGQSCSIVTYEKSTLDAKFTAWNPDGSEVIVQELKTPAKLQMESAILRTPDILAMIFTAKS</sequence>
<dbReference type="Pfam" id="PF11095">
    <property type="entry name" value="Gemin7"/>
    <property type="match status" value="1"/>
</dbReference>
<dbReference type="Gene3D" id="2.30.30.100">
    <property type="match status" value="1"/>
</dbReference>
<keyword evidence="2" id="KW-1185">Reference proteome</keyword>
<dbReference type="InterPro" id="IPR020338">
    <property type="entry name" value="SMN_gemin7"/>
</dbReference>
<reference evidence="1 2" key="1">
    <citation type="submission" date="2023-11" db="EMBL/GenBank/DDBJ databases">
        <authorList>
            <person name="Okamura Y."/>
        </authorList>
    </citation>
    <scope>NUCLEOTIDE SEQUENCE [LARGE SCALE GENOMIC DNA]</scope>
</reference>
<dbReference type="GO" id="GO:0034719">
    <property type="term" value="C:SMN-Sm protein complex"/>
    <property type="evidence" value="ECO:0007669"/>
    <property type="project" value="InterPro"/>
</dbReference>
<evidence type="ECO:0000313" key="2">
    <source>
        <dbReference type="Proteomes" id="UP001497472"/>
    </source>
</evidence>
<protein>
    <submittedName>
        <fullName evidence="1">Uncharacterized protein</fullName>
    </submittedName>
</protein>
<dbReference type="Proteomes" id="UP001497472">
    <property type="component" value="Unassembled WGS sequence"/>
</dbReference>
<dbReference type="EMBL" id="CAVLEF010000009">
    <property type="protein sequence ID" value="CAK1547321.1"/>
    <property type="molecule type" value="Genomic_DNA"/>
</dbReference>
<evidence type="ECO:0000313" key="1">
    <source>
        <dbReference type="EMBL" id="CAK1547321.1"/>
    </source>
</evidence>
<comment type="caution">
    <text evidence="1">The sequence shown here is derived from an EMBL/GenBank/DDBJ whole genome shotgun (WGS) entry which is preliminary data.</text>
</comment>
<dbReference type="AlphaFoldDB" id="A0AAV1JFQ1"/>
<gene>
    <name evidence="1" type="ORF">LNINA_LOCUS6801</name>
</gene>
<accession>A0AAV1JFQ1</accession>
<name>A0AAV1JFQ1_9NEOP</name>